<comment type="caution">
    <text evidence="2">The sequence shown here is derived from an EMBL/GenBank/DDBJ whole genome shotgun (WGS) entry which is preliminary data.</text>
</comment>
<dbReference type="EMBL" id="SMTG01000002">
    <property type="protein sequence ID" value="TDK33202.1"/>
    <property type="molecule type" value="Genomic_DNA"/>
</dbReference>
<dbReference type="Pfam" id="PF00378">
    <property type="entry name" value="ECH_1"/>
    <property type="match status" value="1"/>
</dbReference>
<reference evidence="2 3" key="1">
    <citation type="submission" date="2019-03" db="EMBL/GenBank/DDBJ databases">
        <title>Luteimonas zhaokaii sp.nov., isolated from the rectal contents of Plateau pika in Yushu, Qinghai Province, China.</title>
        <authorList>
            <person name="Zhang G."/>
        </authorList>
    </citation>
    <scope>NUCLEOTIDE SEQUENCE [LARGE SCALE GENOMIC DNA]</scope>
    <source>
        <strain evidence="2 3">THG-MD21</strain>
    </source>
</reference>
<dbReference type="GO" id="GO:0004300">
    <property type="term" value="F:enoyl-CoA hydratase activity"/>
    <property type="evidence" value="ECO:0007669"/>
    <property type="project" value="UniProtKB-EC"/>
</dbReference>
<dbReference type="InterPro" id="IPR014748">
    <property type="entry name" value="Enoyl-CoA_hydra_C"/>
</dbReference>
<dbReference type="GO" id="GO:0016853">
    <property type="term" value="F:isomerase activity"/>
    <property type="evidence" value="ECO:0007669"/>
    <property type="project" value="UniProtKB-KW"/>
</dbReference>
<proteinExistence type="inferred from homology"/>
<dbReference type="RefSeq" id="WP_133392700.1">
    <property type="nucleotide sequence ID" value="NZ_SMTG01000002.1"/>
</dbReference>
<sequence>MTDTPNIAIERKGAVATLWMDRPERHNAFDEHLIDAIDRGLQTLGADDSVRVVVLAGRGRSFSAGADLDWMRRAADYDVVRNRDEAEALARMLRRLAELPKPTIARVHGAAIGGGLGLVAACDIAVASDKAMFATSEVKFGLIPATIGPYVLRAIGPRQAARYFLTAELIQPAKALEIGLLHEVVADDALDATVDTLVQALAQGGPNAQAESKRLIRDLDGQTIGDALIADTAARIAGIRATDEARTRLDAFLSARRAKDAR</sequence>
<comment type="similarity">
    <text evidence="1">Belongs to the enoyl-CoA hydratase/isomerase family.</text>
</comment>
<evidence type="ECO:0000313" key="3">
    <source>
        <dbReference type="Proteomes" id="UP000295543"/>
    </source>
</evidence>
<dbReference type="Gene3D" id="3.90.226.10">
    <property type="entry name" value="2-enoyl-CoA Hydratase, Chain A, domain 1"/>
    <property type="match status" value="1"/>
</dbReference>
<dbReference type="SUPFAM" id="SSF52096">
    <property type="entry name" value="ClpP/crotonase"/>
    <property type="match status" value="1"/>
</dbReference>
<keyword evidence="3" id="KW-1185">Reference proteome</keyword>
<dbReference type="GO" id="GO:0008300">
    <property type="term" value="P:isoprenoid catabolic process"/>
    <property type="evidence" value="ECO:0007669"/>
    <property type="project" value="TreeGrafter"/>
</dbReference>
<dbReference type="InterPro" id="IPR029045">
    <property type="entry name" value="ClpP/crotonase-like_dom_sf"/>
</dbReference>
<dbReference type="Gene3D" id="1.10.12.10">
    <property type="entry name" value="Lyase 2-enoyl-coa Hydratase, Chain A, domain 2"/>
    <property type="match status" value="1"/>
</dbReference>
<dbReference type="PANTHER" id="PTHR42964:SF1">
    <property type="entry name" value="POLYKETIDE BIOSYNTHESIS ENOYL-COA HYDRATASE PKSH-RELATED"/>
    <property type="match status" value="1"/>
</dbReference>
<name>A0A4V3ANW2_9GAMM</name>
<keyword evidence="2" id="KW-0456">Lyase</keyword>
<dbReference type="Proteomes" id="UP000295543">
    <property type="component" value="Unassembled WGS sequence"/>
</dbReference>
<gene>
    <name evidence="2" type="ORF">E2F49_03960</name>
</gene>
<dbReference type="AlphaFoldDB" id="A0A4V3ANW2"/>
<dbReference type="FunFam" id="3.90.226.10:FF:000066">
    <property type="entry name" value="Enoyl-CoA hydratase"/>
    <property type="match status" value="1"/>
</dbReference>
<dbReference type="InterPro" id="IPR051683">
    <property type="entry name" value="Enoyl-CoA_Hydratase/Isomerase"/>
</dbReference>
<dbReference type="CDD" id="cd06558">
    <property type="entry name" value="crotonase-like"/>
    <property type="match status" value="1"/>
</dbReference>
<evidence type="ECO:0000313" key="2">
    <source>
        <dbReference type="EMBL" id="TDK33202.1"/>
    </source>
</evidence>
<dbReference type="EC" id="4.2.1.17" evidence="2"/>
<keyword evidence="2" id="KW-0413">Isomerase</keyword>
<organism evidence="2 3">
    <name type="scientific">Luteimonas terrae</name>
    <dbReference type="NCBI Taxonomy" id="1530191"/>
    <lineage>
        <taxon>Bacteria</taxon>
        <taxon>Pseudomonadati</taxon>
        <taxon>Pseudomonadota</taxon>
        <taxon>Gammaproteobacteria</taxon>
        <taxon>Lysobacterales</taxon>
        <taxon>Lysobacteraceae</taxon>
        <taxon>Luteimonas</taxon>
    </lineage>
</organism>
<accession>A0A4V3ANW2</accession>
<dbReference type="PANTHER" id="PTHR42964">
    <property type="entry name" value="ENOYL-COA HYDRATASE"/>
    <property type="match status" value="1"/>
</dbReference>
<dbReference type="OrthoDB" id="9807606at2"/>
<dbReference type="InterPro" id="IPR001753">
    <property type="entry name" value="Enoyl-CoA_hydra/iso"/>
</dbReference>
<protein>
    <submittedName>
        <fullName evidence="2">Enoyl-CoA hydratase/isomerase family protein</fullName>
        <ecNumber evidence="2">4.2.1.17</ecNumber>
    </submittedName>
</protein>
<evidence type="ECO:0000256" key="1">
    <source>
        <dbReference type="ARBA" id="ARBA00005254"/>
    </source>
</evidence>